<evidence type="ECO:0008006" key="3">
    <source>
        <dbReference type="Google" id="ProtNLM"/>
    </source>
</evidence>
<evidence type="ECO:0000313" key="1">
    <source>
        <dbReference type="EMBL" id="AKO93575.1"/>
    </source>
</evidence>
<keyword evidence="2" id="KW-1185">Reference proteome</keyword>
<reference evidence="2" key="2">
    <citation type="submission" date="2015-06" db="EMBL/GenBank/DDBJ databases">
        <title>Genome Sequence of Bacillus endophyticus and Analysis of its Companion Mechanism in the Ketogulonigenium vulgare-Bacillus strain Consortium.</title>
        <authorList>
            <person name="Jia N."/>
            <person name="Du J."/>
            <person name="Ding M.-Z."/>
            <person name="Gao F."/>
            <person name="Yuan Y.-J."/>
        </authorList>
    </citation>
    <scope>NUCLEOTIDE SEQUENCE [LARGE SCALE GENOMIC DNA]</scope>
    <source>
        <strain evidence="2">Hbe603</strain>
    </source>
</reference>
<sequence>MMKKLGCFHAHHSNIEYIEKALGNYSIKLIHFVDPGFDGRKGESDFTSELVHKRIKDMLNWIAGSGVDGILVTCTFFTTHFQGEELECPVPIINIDTPLFHDICEREGLQTLVFTNPDTVEGTMNQLVEFARRGKKKIKVIPHLVDNAFNLIMTGEQENYRALVEEKLEDYIEEHIDKTLSVAQLSMASSAENVEGKTGVFVGSPVKSLGRYVEKALNYKCDILP</sequence>
<organism evidence="1 2">
    <name type="scientific">Priestia filamentosa</name>
    <dbReference type="NCBI Taxonomy" id="1402861"/>
    <lineage>
        <taxon>Bacteria</taxon>
        <taxon>Bacillati</taxon>
        <taxon>Bacillota</taxon>
        <taxon>Bacilli</taxon>
        <taxon>Bacillales</taxon>
        <taxon>Bacillaceae</taxon>
        <taxon>Priestia</taxon>
    </lineage>
</organism>
<dbReference type="EMBL" id="CP011974">
    <property type="protein sequence ID" value="AKO93575.1"/>
    <property type="molecule type" value="Genomic_DNA"/>
</dbReference>
<dbReference type="Proteomes" id="UP000036202">
    <property type="component" value="Chromosome"/>
</dbReference>
<gene>
    <name evidence="1" type="ORF">BEH_16745</name>
</gene>
<proteinExistence type="predicted"/>
<accession>A0A0H4KIY5</accession>
<evidence type="ECO:0000313" key="2">
    <source>
        <dbReference type="Proteomes" id="UP000036202"/>
    </source>
</evidence>
<dbReference type="AlphaFoldDB" id="A0A0H4KIY5"/>
<dbReference type="KEGG" id="beo:BEH_16745"/>
<reference evidence="1 2" key="1">
    <citation type="journal article" date="2015" name="PLoS ONE">
        <title>Genome Sequence of Bacillus endophyticus and Analysis of Its Companion Mechanism in the Ketogulonigenium vulgare-Bacillus Strain Consortium.</title>
        <authorList>
            <person name="Jia N."/>
            <person name="Du J."/>
            <person name="Ding M.Z."/>
            <person name="Gao F."/>
            <person name="Yuan Y.J."/>
        </authorList>
    </citation>
    <scope>NUCLEOTIDE SEQUENCE [LARGE SCALE GENOMIC DNA]</scope>
    <source>
        <strain evidence="1 2">Hbe603</strain>
    </source>
</reference>
<dbReference type="PATRIC" id="fig|135735.6.peg.3561"/>
<name>A0A0H4KIY5_9BACI</name>
<protein>
    <recommendedName>
        <fullName evidence="3">Asp/Glu racemase</fullName>
    </recommendedName>
</protein>